<accession>A0A1W2FYK7</accession>
<evidence type="ECO:0000259" key="1">
    <source>
        <dbReference type="PROSITE" id="PS50995"/>
    </source>
</evidence>
<dbReference type="SMART" id="SM00347">
    <property type="entry name" value="HTH_MARR"/>
    <property type="match status" value="1"/>
</dbReference>
<keyword evidence="3" id="KW-1185">Reference proteome</keyword>
<dbReference type="OrthoDB" id="162531at2"/>
<dbReference type="AlphaFoldDB" id="A0A1W2FYK7"/>
<dbReference type="PANTHER" id="PTHR33164">
    <property type="entry name" value="TRANSCRIPTIONAL REGULATOR, MARR FAMILY"/>
    <property type="match status" value="1"/>
</dbReference>
<dbReference type="EMBL" id="FWXV01000017">
    <property type="protein sequence ID" value="SMD26812.1"/>
    <property type="molecule type" value="Genomic_DNA"/>
</dbReference>
<reference evidence="2 3" key="1">
    <citation type="submission" date="2017-04" db="EMBL/GenBank/DDBJ databases">
        <authorList>
            <person name="Afonso C.L."/>
            <person name="Miller P.J."/>
            <person name="Scott M.A."/>
            <person name="Spackman E."/>
            <person name="Goraichik I."/>
            <person name="Dimitrov K.M."/>
            <person name="Suarez D.L."/>
            <person name="Swayne D.E."/>
        </authorList>
    </citation>
    <scope>NUCLEOTIDE SEQUENCE [LARGE SCALE GENOMIC DNA]</scope>
    <source>
        <strain evidence="2 3">DSM 43828</strain>
    </source>
</reference>
<dbReference type="PRINTS" id="PR00598">
    <property type="entry name" value="HTHMARR"/>
</dbReference>
<dbReference type="InterPro" id="IPR039422">
    <property type="entry name" value="MarR/SlyA-like"/>
</dbReference>
<dbReference type="InterPro" id="IPR000835">
    <property type="entry name" value="HTH_MarR-typ"/>
</dbReference>
<sequence>MSTSAERGTYPVPPDELARFGDMGREMSGLTVLFHSRIAEQMGVSATDYKCLDIAMRVDEPLTAGQIAKMSGLSTGAVTGVIDRLEKHGFVRRVRDPHDRRKVLVEVTKVDEHKYDHLFTHLATGLEDVLTKFSPPERAIIERFQRELVDRFRKDAFAELENR</sequence>
<dbReference type="GO" id="GO:0003677">
    <property type="term" value="F:DNA binding"/>
    <property type="evidence" value="ECO:0007669"/>
    <property type="project" value="UniProtKB-KW"/>
</dbReference>
<dbReference type="GO" id="GO:0003700">
    <property type="term" value="F:DNA-binding transcription factor activity"/>
    <property type="evidence" value="ECO:0007669"/>
    <property type="project" value="InterPro"/>
</dbReference>
<dbReference type="Gene3D" id="1.10.10.10">
    <property type="entry name" value="Winged helix-like DNA-binding domain superfamily/Winged helix DNA-binding domain"/>
    <property type="match status" value="1"/>
</dbReference>
<evidence type="ECO:0000313" key="3">
    <source>
        <dbReference type="Proteomes" id="UP000192674"/>
    </source>
</evidence>
<proteinExistence type="predicted"/>
<dbReference type="GO" id="GO:0006950">
    <property type="term" value="P:response to stress"/>
    <property type="evidence" value="ECO:0007669"/>
    <property type="project" value="TreeGrafter"/>
</dbReference>
<protein>
    <submittedName>
        <fullName evidence="2">DNA-binding transcriptional regulator, MarR family</fullName>
    </submittedName>
</protein>
<feature type="domain" description="HTH marR-type" evidence="1">
    <location>
        <begin position="20"/>
        <end position="150"/>
    </location>
</feature>
<dbReference type="RefSeq" id="WP_084434485.1">
    <property type="nucleotide sequence ID" value="NZ_FWXV01000017.1"/>
</dbReference>
<dbReference type="InterPro" id="IPR036388">
    <property type="entry name" value="WH-like_DNA-bd_sf"/>
</dbReference>
<evidence type="ECO:0000313" key="2">
    <source>
        <dbReference type="EMBL" id="SMD26812.1"/>
    </source>
</evidence>
<dbReference type="Proteomes" id="UP000192674">
    <property type="component" value="Unassembled WGS sequence"/>
</dbReference>
<name>A0A1W2FYK7_KIBAR</name>
<keyword evidence="2" id="KW-0238">DNA-binding</keyword>
<organism evidence="2 3">
    <name type="scientific">Kibdelosporangium aridum</name>
    <dbReference type="NCBI Taxonomy" id="2030"/>
    <lineage>
        <taxon>Bacteria</taxon>
        <taxon>Bacillati</taxon>
        <taxon>Actinomycetota</taxon>
        <taxon>Actinomycetes</taxon>
        <taxon>Pseudonocardiales</taxon>
        <taxon>Pseudonocardiaceae</taxon>
        <taxon>Kibdelosporangium</taxon>
    </lineage>
</organism>
<dbReference type="SUPFAM" id="SSF46785">
    <property type="entry name" value="Winged helix' DNA-binding domain"/>
    <property type="match status" value="1"/>
</dbReference>
<dbReference type="PROSITE" id="PS50995">
    <property type="entry name" value="HTH_MARR_2"/>
    <property type="match status" value="1"/>
</dbReference>
<gene>
    <name evidence="2" type="ORF">SAMN05661093_10399</name>
</gene>
<dbReference type="InterPro" id="IPR036390">
    <property type="entry name" value="WH_DNA-bd_sf"/>
</dbReference>
<dbReference type="Pfam" id="PF01047">
    <property type="entry name" value="MarR"/>
    <property type="match status" value="1"/>
</dbReference>
<dbReference type="PANTHER" id="PTHR33164:SF106">
    <property type="entry name" value="TRANSCRIPTIONAL REGULATORY PROTEIN"/>
    <property type="match status" value="1"/>
</dbReference>